<dbReference type="SUPFAM" id="SSF48403">
    <property type="entry name" value="Ankyrin repeat"/>
    <property type="match status" value="1"/>
</dbReference>
<keyword evidence="3" id="KW-1185">Reference proteome</keyword>
<comment type="caution">
    <text evidence="2">The sequence shown here is derived from an EMBL/GenBank/DDBJ whole genome shotgun (WGS) entry which is preliminary data.</text>
</comment>
<evidence type="ECO:0000313" key="3">
    <source>
        <dbReference type="Proteomes" id="UP001470230"/>
    </source>
</evidence>
<keyword evidence="1" id="KW-1133">Transmembrane helix</keyword>
<name>A0ABR2H3A7_9EUKA</name>
<evidence type="ECO:0000313" key="2">
    <source>
        <dbReference type="EMBL" id="KAK8840719.1"/>
    </source>
</evidence>
<dbReference type="PANTHER" id="PTHR24159:SF5">
    <property type="entry name" value="ANK_REP_REGION DOMAIN-CONTAINING PROTEIN"/>
    <property type="match status" value="1"/>
</dbReference>
<feature type="transmembrane region" description="Helical" evidence="1">
    <location>
        <begin position="498"/>
        <end position="520"/>
    </location>
</feature>
<dbReference type="InterPro" id="IPR036770">
    <property type="entry name" value="Ankyrin_rpt-contain_sf"/>
</dbReference>
<keyword evidence="1" id="KW-0812">Transmembrane</keyword>
<accession>A0ABR2H3A7</accession>
<proteinExistence type="predicted"/>
<dbReference type="EMBL" id="JAPFFF010000044">
    <property type="protein sequence ID" value="KAK8840719.1"/>
    <property type="molecule type" value="Genomic_DNA"/>
</dbReference>
<sequence length="566" mass="67575">MENLFKDNTKIKAYAQIQKNLCDLSMNSPDDEINNFINQIPSEFLNQKEDLMMVCQLISYYSRNSFKNNKGNTIKLFEKIMKPIKTHLQNESLFFWEIFGGLIYFKRWMFEEGLISIETIIQSARDTETSLIADYFLPEIIENEPELFEKEIKNFVKTPYTKEYLNDFKELRLKHFKWLRESNDYHDPFYKEIEKDALRYSIKTDDIELFQEILSKSNLSINSTISESLIESFYLYLKEVPLIDFAIEFNAIKIFKYLIMNDATVKINPFSSIRNRNYEIIHIIENKVKEKFAEESLDCSVESWNFEMVEYSMENYDFNFLNESDIDSKYDEMILSLVNGIFFSFNFIFFDSIFLPFLRMNSRFVSQRIHEIVYESFQDKSCFFAKELLKYPGIDINFQSNNEHNANFFAKAIKDRNLNAIELLLKNPKFNVNRPCFGLYLPLQFACLAFTDMRVVEMLAKRSDSIMIAFQLCVKQGNSYAVSYFLKNFDIELNNFDVFFFYLIKNHFLFTLKMCLLYYIENNKDKDADQIIKDFNIHTFFFNDFSEEILECFKKAIHEITDVKIK</sequence>
<gene>
    <name evidence="2" type="ORF">M9Y10_030496</name>
</gene>
<dbReference type="PANTHER" id="PTHR24159">
    <property type="match status" value="1"/>
</dbReference>
<feature type="transmembrane region" description="Helical" evidence="1">
    <location>
        <begin position="333"/>
        <end position="358"/>
    </location>
</feature>
<reference evidence="2 3" key="1">
    <citation type="submission" date="2024-04" db="EMBL/GenBank/DDBJ databases">
        <title>Tritrichomonas musculus Genome.</title>
        <authorList>
            <person name="Alves-Ferreira E."/>
            <person name="Grigg M."/>
            <person name="Lorenzi H."/>
            <person name="Galac M."/>
        </authorList>
    </citation>
    <scope>NUCLEOTIDE SEQUENCE [LARGE SCALE GENOMIC DNA]</scope>
    <source>
        <strain evidence="2 3">EAF2021</strain>
    </source>
</reference>
<dbReference type="Gene3D" id="1.25.40.20">
    <property type="entry name" value="Ankyrin repeat-containing domain"/>
    <property type="match status" value="1"/>
</dbReference>
<protein>
    <recommendedName>
        <fullName evidence="4">DUF3447 domain-containing protein</fullName>
    </recommendedName>
</protein>
<organism evidence="2 3">
    <name type="scientific">Tritrichomonas musculus</name>
    <dbReference type="NCBI Taxonomy" id="1915356"/>
    <lineage>
        <taxon>Eukaryota</taxon>
        <taxon>Metamonada</taxon>
        <taxon>Parabasalia</taxon>
        <taxon>Tritrichomonadida</taxon>
        <taxon>Tritrichomonadidae</taxon>
        <taxon>Tritrichomonas</taxon>
    </lineage>
</organism>
<keyword evidence="1" id="KW-0472">Membrane</keyword>
<dbReference type="Proteomes" id="UP001470230">
    <property type="component" value="Unassembled WGS sequence"/>
</dbReference>
<evidence type="ECO:0008006" key="4">
    <source>
        <dbReference type="Google" id="ProtNLM"/>
    </source>
</evidence>
<evidence type="ECO:0000256" key="1">
    <source>
        <dbReference type="SAM" id="Phobius"/>
    </source>
</evidence>